<dbReference type="PROSITE" id="PS01123">
    <property type="entry name" value="TNASE_1"/>
    <property type="match status" value="1"/>
</dbReference>
<organism evidence="7 8">
    <name type="scientific">Ferviditalea candida</name>
    <dbReference type="NCBI Taxonomy" id="3108399"/>
    <lineage>
        <taxon>Bacteria</taxon>
        <taxon>Bacillati</taxon>
        <taxon>Bacillota</taxon>
        <taxon>Bacilli</taxon>
        <taxon>Bacillales</taxon>
        <taxon>Paenibacillaceae</taxon>
        <taxon>Ferviditalea</taxon>
    </lineage>
</organism>
<evidence type="ECO:0000313" key="8">
    <source>
        <dbReference type="Proteomes" id="UP001310386"/>
    </source>
</evidence>
<dbReference type="SMART" id="SM00318">
    <property type="entry name" value="SNc"/>
    <property type="match status" value="1"/>
</dbReference>
<feature type="region of interest" description="Disordered" evidence="4">
    <location>
        <begin position="243"/>
        <end position="273"/>
    </location>
</feature>
<reference evidence="7" key="1">
    <citation type="submission" date="2023-12" db="EMBL/GenBank/DDBJ databases">
        <title>Fervidustalea candida gen. nov., sp. nov., a novel member of the family Paenibacillaceae isolated from a geothermal area.</title>
        <authorList>
            <person name="Li W.-J."/>
            <person name="Jiao J.-Y."/>
            <person name="Chen Y."/>
        </authorList>
    </citation>
    <scope>NUCLEOTIDE SEQUENCE</scope>
    <source>
        <strain evidence="7">SYSU GA230002</strain>
    </source>
</reference>
<keyword evidence="5" id="KW-0472">Membrane</keyword>
<evidence type="ECO:0000259" key="6">
    <source>
        <dbReference type="PROSITE" id="PS50830"/>
    </source>
</evidence>
<evidence type="ECO:0000256" key="4">
    <source>
        <dbReference type="SAM" id="MobiDB-lite"/>
    </source>
</evidence>
<dbReference type="RefSeq" id="WP_371752713.1">
    <property type="nucleotide sequence ID" value="NZ_JAYJLD010000003.1"/>
</dbReference>
<dbReference type="PANTHER" id="PTHR12302">
    <property type="entry name" value="EBNA2 BINDING PROTEIN P100"/>
    <property type="match status" value="1"/>
</dbReference>
<feature type="region of interest" description="Disordered" evidence="4">
    <location>
        <begin position="56"/>
        <end position="90"/>
    </location>
</feature>
<sequence length="364" mass="38867">MTLILILAIALSFGTAVFTAAGLYRRDTRKAALGMHSIFLLLLLSAGLTGCAPHPSSKPAASVQKLPGGNLAQENSGLPSSNVDKLSETADSGNKSRRLINASIVRVIDGDTMEVSLGRQTEKIRLLLVDTPETVHPEKPVEPFGPEASAFAKDTLSGQNVQLELDVSERDKYGRVLVYLWHDGRMFNEMLLEKGLARVAYVYPPNVKYVDEFRQIQKKAQLAGIGIWSIENYAREDGFHDEVAGNLPETGSSVTKPAPSEGPGAASNPGSSPISGLRVVSVTSPVTAGGYATLTAETAPGASAGITVYYKSGPSKASGLQIKQADARGRVSWTWKVGNRTTPGTWRIAVTSEGKTVETQFEVR</sequence>
<dbReference type="PROSITE" id="PS50830">
    <property type="entry name" value="TNASE_3"/>
    <property type="match status" value="1"/>
</dbReference>
<dbReference type="SUPFAM" id="SSF50199">
    <property type="entry name" value="Staphylococcal nuclease"/>
    <property type="match status" value="1"/>
</dbReference>
<keyword evidence="5" id="KW-1133">Transmembrane helix</keyword>
<keyword evidence="5" id="KW-0812">Transmembrane</keyword>
<protein>
    <submittedName>
        <fullName evidence="7">Thermonuclease family protein</fullName>
    </submittedName>
</protein>
<keyword evidence="8" id="KW-1185">Reference proteome</keyword>
<keyword evidence="2" id="KW-0255">Endonuclease</keyword>
<keyword evidence="1" id="KW-0540">Nuclease</keyword>
<comment type="caution">
    <text evidence="7">The sequence shown here is derived from an EMBL/GenBank/DDBJ whole genome shotgun (WGS) entry which is preliminary data.</text>
</comment>
<dbReference type="InterPro" id="IPR016071">
    <property type="entry name" value="Staphylococal_nuclease_OB-fold"/>
</dbReference>
<dbReference type="Gene3D" id="2.40.50.90">
    <property type="match status" value="1"/>
</dbReference>
<dbReference type="CDD" id="cd00175">
    <property type="entry name" value="SNc"/>
    <property type="match status" value="1"/>
</dbReference>
<feature type="transmembrane region" description="Helical" evidence="5">
    <location>
        <begin position="6"/>
        <end position="24"/>
    </location>
</feature>
<dbReference type="InterPro" id="IPR035437">
    <property type="entry name" value="SNase_OB-fold_sf"/>
</dbReference>
<proteinExistence type="predicted"/>
<dbReference type="InterPro" id="IPR002071">
    <property type="entry name" value="Thermonucl_AS"/>
</dbReference>
<feature type="transmembrane region" description="Helical" evidence="5">
    <location>
        <begin position="31"/>
        <end position="50"/>
    </location>
</feature>
<dbReference type="EMBL" id="JAYJLD010000003">
    <property type="protein sequence ID" value="MEB3100597.1"/>
    <property type="molecule type" value="Genomic_DNA"/>
</dbReference>
<dbReference type="Pfam" id="PF00565">
    <property type="entry name" value="SNase"/>
    <property type="match status" value="1"/>
</dbReference>
<evidence type="ECO:0000256" key="1">
    <source>
        <dbReference type="ARBA" id="ARBA00022722"/>
    </source>
</evidence>
<evidence type="ECO:0000313" key="7">
    <source>
        <dbReference type="EMBL" id="MEB3100597.1"/>
    </source>
</evidence>
<feature type="compositionally biased region" description="Polar residues" evidence="4">
    <location>
        <begin position="72"/>
        <end position="90"/>
    </location>
</feature>
<evidence type="ECO:0000256" key="5">
    <source>
        <dbReference type="SAM" id="Phobius"/>
    </source>
</evidence>
<evidence type="ECO:0000256" key="2">
    <source>
        <dbReference type="ARBA" id="ARBA00022759"/>
    </source>
</evidence>
<dbReference type="PANTHER" id="PTHR12302:SF3">
    <property type="entry name" value="SERINE_THREONINE-PROTEIN KINASE 31"/>
    <property type="match status" value="1"/>
</dbReference>
<feature type="domain" description="TNase-like" evidence="6">
    <location>
        <begin position="98"/>
        <end position="230"/>
    </location>
</feature>
<name>A0ABU5ZEB8_9BACL</name>
<evidence type="ECO:0000256" key="3">
    <source>
        <dbReference type="ARBA" id="ARBA00022801"/>
    </source>
</evidence>
<dbReference type="Proteomes" id="UP001310386">
    <property type="component" value="Unassembled WGS sequence"/>
</dbReference>
<accession>A0ABU5ZEB8</accession>
<keyword evidence="3" id="KW-0378">Hydrolase</keyword>
<gene>
    <name evidence="7" type="ORF">VF724_02860</name>
</gene>